<sequence length="125" mass="12741">MLCWSHSRAQQSCGGSCTTLDDCAGQLICINGQCNDDPQVGTHICSGGGGQSCPATSGNPDSCCSSNSCQTSSCSPQVTSSTPAILTLNDFSQGGDGGAPSECDGDYHDNSERVVALSTGWEPLR</sequence>
<evidence type="ECO:0000313" key="6">
    <source>
        <dbReference type="Proteomes" id="UP000825935"/>
    </source>
</evidence>
<dbReference type="Proteomes" id="UP000825935">
    <property type="component" value="Chromosome 32"/>
</dbReference>
<evidence type="ECO:0000256" key="3">
    <source>
        <dbReference type="ARBA" id="ARBA00022729"/>
    </source>
</evidence>
<dbReference type="AlphaFoldDB" id="A0A8T2QUR4"/>
<protein>
    <submittedName>
        <fullName evidence="5">Uncharacterized protein</fullName>
    </submittedName>
</protein>
<organism evidence="5 6">
    <name type="scientific">Ceratopteris richardii</name>
    <name type="common">Triangle waterfern</name>
    <dbReference type="NCBI Taxonomy" id="49495"/>
    <lineage>
        <taxon>Eukaryota</taxon>
        <taxon>Viridiplantae</taxon>
        <taxon>Streptophyta</taxon>
        <taxon>Embryophyta</taxon>
        <taxon>Tracheophyta</taxon>
        <taxon>Polypodiopsida</taxon>
        <taxon>Polypodiidae</taxon>
        <taxon>Polypodiales</taxon>
        <taxon>Pteridineae</taxon>
        <taxon>Pteridaceae</taxon>
        <taxon>Parkerioideae</taxon>
        <taxon>Ceratopteris</taxon>
    </lineage>
</organism>
<dbReference type="PANTHER" id="PTHR33191">
    <property type="entry name" value="RIPENING-RELATED PROTEIN 2-RELATED"/>
    <property type="match status" value="1"/>
</dbReference>
<gene>
    <name evidence="5" type="ORF">KP509_32G075200</name>
</gene>
<comment type="subcellular location">
    <subcellularLocation>
        <location evidence="1">Secreted</location>
    </subcellularLocation>
</comment>
<keyword evidence="3" id="KW-0732">Signal</keyword>
<keyword evidence="6" id="KW-1185">Reference proteome</keyword>
<dbReference type="Pfam" id="PF24300">
    <property type="entry name" value="KWL1"/>
    <property type="match status" value="1"/>
</dbReference>
<evidence type="ECO:0000313" key="5">
    <source>
        <dbReference type="EMBL" id="KAH7287799.1"/>
    </source>
</evidence>
<evidence type="ECO:0000256" key="2">
    <source>
        <dbReference type="ARBA" id="ARBA00022525"/>
    </source>
</evidence>
<accession>A0A8T2QUR4</accession>
<proteinExistence type="predicted"/>
<evidence type="ECO:0000256" key="4">
    <source>
        <dbReference type="SAM" id="MobiDB-lite"/>
    </source>
</evidence>
<dbReference type="EMBL" id="CM035437">
    <property type="protein sequence ID" value="KAH7287799.1"/>
    <property type="molecule type" value="Genomic_DNA"/>
</dbReference>
<reference evidence="5" key="1">
    <citation type="submission" date="2021-08" db="EMBL/GenBank/DDBJ databases">
        <title>WGS assembly of Ceratopteris richardii.</title>
        <authorList>
            <person name="Marchant D.B."/>
            <person name="Chen G."/>
            <person name="Jenkins J."/>
            <person name="Shu S."/>
            <person name="Leebens-Mack J."/>
            <person name="Grimwood J."/>
            <person name="Schmutz J."/>
            <person name="Soltis P."/>
            <person name="Soltis D."/>
            <person name="Chen Z.-H."/>
        </authorList>
    </citation>
    <scope>NUCLEOTIDE SEQUENCE</scope>
    <source>
        <strain evidence="5">Whitten #5841</strain>
        <tissue evidence="5">Leaf</tissue>
    </source>
</reference>
<evidence type="ECO:0000256" key="1">
    <source>
        <dbReference type="ARBA" id="ARBA00004613"/>
    </source>
</evidence>
<dbReference type="PANTHER" id="PTHR33191:SF9">
    <property type="entry name" value="RIPENING-RELATED PROTEIN 2-RELATED"/>
    <property type="match status" value="1"/>
</dbReference>
<keyword evidence="2" id="KW-0964">Secreted</keyword>
<name>A0A8T2QUR4_CERRI</name>
<dbReference type="GO" id="GO:0005576">
    <property type="term" value="C:extracellular region"/>
    <property type="evidence" value="ECO:0007669"/>
    <property type="project" value="UniProtKB-SubCell"/>
</dbReference>
<dbReference type="OrthoDB" id="406505at2759"/>
<comment type="caution">
    <text evidence="5">The sequence shown here is derived from an EMBL/GenBank/DDBJ whole genome shotgun (WGS) entry which is preliminary data.</text>
</comment>
<dbReference type="InterPro" id="IPR039271">
    <property type="entry name" value="Kiwellin-like"/>
</dbReference>
<feature type="region of interest" description="Disordered" evidence="4">
    <location>
        <begin position="87"/>
        <end position="109"/>
    </location>
</feature>